<evidence type="ECO:0000313" key="3">
    <source>
        <dbReference type="Proteomes" id="UP000799640"/>
    </source>
</evidence>
<organism evidence="2 3">
    <name type="scientific">Trichodelitschia bisporula</name>
    <dbReference type="NCBI Taxonomy" id="703511"/>
    <lineage>
        <taxon>Eukaryota</taxon>
        <taxon>Fungi</taxon>
        <taxon>Dikarya</taxon>
        <taxon>Ascomycota</taxon>
        <taxon>Pezizomycotina</taxon>
        <taxon>Dothideomycetes</taxon>
        <taxon>Dothideomycetes incertae sedis</taxon>
        <taxon>Phaeotrichales</taxon>
        <taxon>Phaeotrichaceae</taxon>
        <taxon>Trichodelitschia</taxon>
    </lineage>
</organism>
<keyword evidence="1" id="KW-1133">Transmembrane helix</keyword>
<evidence type="ECO:0000313" key="2">
    <source>
        <dbReference type="EMBL" id="KAF2404679.1"/>
    </source>
</evidence>
<keyword evidence="3" id="KW-1185">Reference proteome</keyword>
<sequence length="222" mass="24958">MRPVRYSSVLPIRPSSHSQERYHQRLCLLARRVPSRCCFGSRRLGDKRMGPVDCVSFSFHFPWPSGTRRSKRDSLRPKRREASKAKLRVGGARSGRVQCMRGVLMRFIFYAKHGGYPFFGFDTHCSCLILRVVACFFAVFLSGTMVLGVKDTALDQGKAAARVCNGGTLMCFGWQFGGGRHTAGGRGGFHCARFNHGRMEGDVVEDLCYSSLFLRWLAESED</sequence>
<name>A0A6G1I9D8_9PEZI</name>
<protein>
    <submittedName>
        <fullName evidence="2">Uncharacterized protein</fullName>
    </submittedName>
</protein>
<feature type="transmembrane region" description="Helical" evidence="1">
    <location>
        <begin position="128"/>
        <end position="149"/>
    </location>
</feature>
<accession>A0A6G1I9D8</accession>
<proteinExistence type="predicted"/>
<gene>
    <name evidence="2" type="ORF">EJ06DRAFT_215725</name>
</gene>
<dbReference type="EMBL" id="ML996688">
    <property type="protein sequence ID" value="KAF2404679.1"/>
    <property type="molecule type" value="Genomic_DNA"/>
</dbReference>
<dbReference type="Proteomes" id="UP000799640">
    <property type="component" value="Unassembled WGS sequence"/>
</dbReference>
<evidence type="ECO:0000256" key="1">
    <source>
        <dbReference type="SAM" id="Phobius"/>
    </source>
</evidence>
<keyword evidence="1" id="KW-0472">Membrane</keyword>
<dbReference type="AlphaFoldDB" id="A0A6G1I9D8"/>
<keyword evidence="1" id="KW-0812">Transmembrane</keyword>
<reference evidence="2" key="1">
    <citation type="journal article" date="2020" name="Stud. Mycol.">
        <title>101 Dothideomycetes genomes: a test case for predicting lifestyles and emergence of pathogens.</title>
        <authorList>
            <person name="Haridas S."/>
            <person name="Albert R."/>
            <person name="Binder M."/>
            <person name="Bloem J."/>
            <person name="Labutti K."/>
            <person name="Salamov A."/>
            <person name="Andreopoulos B."/>
            <person name="Baker S."/>
            <person name="Barry K."/>
            <person name="Bills G."/>
            <person name="Bluhm B."/>
            <person name="Cannon C."/>
            <person name="Castanera R."/>
            <person name="Culley D."/>
            <person name="Daum C."/>
            <person name="Ezra D."/>
            <person name="Gonzalez J."/>
            <person name="Henrissat B."/>
            <person name="Kuo A."/>
            <person name="Liang C."/>
            <person name="Lipzen A."/>
            <person name="Lutzoni F."/>
            <person name="Magnuson J."/>
            <person name="Mondo S."/>
            <person name="Nolan M."/>
            <person name="Ohm R."/>
            <person name="Pangilinan J."/>
            <person name="Park H.-J."/>
            <person name="Ramirez L."/>
            <person name="Alfaro M."/>
            <person name="Sun H."/>
            <person name="Tritt A."/>
            <person name="Yoshinaga Y."/>
            <person name="Zwiers L.-H."/>
            <person name="Turgeon B."/>
            <person name="Goodwin S."/>
            <person name="Spatafora J."/>
            <person name="Crous P."/>
            <person name="Grigoriev I."/>
        </authorList>
    </citation>
    <scope>NUCLEOTIDE SEQUENCE</scope>
    <source>
        <strain evidence="2">CBS 262.69</strain>
    </source>
</reference>